<dbReference type="PANTHER" id="PTHR38690:SF1">
    <property type="entry name" value="PROTEASE"/>
    <property type="match status" value="1"/>
</dbReference>
<protein>
    <submittedName>
        <fullName evidence="3">TIGR02099 family protein</fullName>
    </submittedName>
</protein>
<evidence type="ECO:0000313" key="3">
    <source>
        <dbReference type="EMBL" id="PLX62197.1"/>
    </source>
</evidence>
<dbReference type="STRING" id="1111735.GCA_000428045_00926"/>
<evidence type="ECO:0000256" key="1">
    <source>
        <dbReference type="SAM" id="MobiDB-lite"/>
    </source>
</evidence>
<comment type="caution">
    <text evidence="3">The sequence shown here is derived from an EMBL/GenBank/DDBJ whole genome shotgun (WGS) entry which is preliminary data.</text>
</comment>
<gene>
    <name evidence="3" type="ORF">C0630_07265</name>
</gene>
<feature type="compositionally biased region" description="Polar residues" evidence="1">
    <location>
        <begin position="1443"/>
        <end position="1452"/>
    </location>
</feature>
<reference evidence="3 4" key="1">
    <citation type="submission" date="2017-11" db="EMBL/GenBank/DDBJ databases">
        <title>Genome-resolved metagenomics identifies genetic mobility, metabolic interactions, and unexpected diversity in perchlorate-reducing communities.</title>
        <authorList>
            <person name="Barnum T.P."/>
            <person name="Figueroa I.A."/>
            <person name="Carlstrom C.I."/>
            <person name="Lucas L.N."/>
            <person name="Engelbrektson A.L."/>
            <person name="Coates J.D."/>
        </authorList>
    </citation>
    <scope>NUCLEOTIDE SEQUENCE [LARGE SCALE GENOMIC DNA]</scope>
    <source>
        <strain evidence="3">BM301</strain>
    </source>
</reference>
<dbReference type="PANTHER" id="PTHR38690">
    <property type="entry name" value="PROTEASE-RELATED"/>
    <property type="match status" value="1"/>
</dbReference>
<feature type="domain" description="YhdP central" evidence="2">
    <location>
        <begin position="6"/>
        <end position="991"/>
    </location>
</feature>
<feature type="compositionally biased region" description="Low complexity" evidence="1">
    <location>
        <begin position="1406"/>
        <end position="1418"/>
    </location>
</feature>
<evidence type="ECO:0000259" key="2">
    <source>
        <dbReference type="Pfam" id="PF13116"/>
    </source>
</evidence>
<name>A0A2N6CY01_9GAMM</name>
<dbReference type="Pfam" id="PF13116">
    <property type="entry name" value="YhdP"/>
    <property type="match status" value="1"/>
</dbReference>
<dbReference type="EMBL" id="PKUN01000008">
    <property type="protein sequence ID" value="PLX62197.1"/>
    <property type="molecule type" value="Genomic_DNA"/>
</dbReference>
<proteinExistence type="predicted"/>
<evidence type="ECO:0000313" key="4">
    <source>
        <dbReference type="Proteomes" id="UP000235015"/>
    </source>
</evidence>
<dbReference type="RefSeq" id="WP_273438543.1">
    <property type="nucleotide sequence ID" value="NZ_PKUN01000008.1"/>
</dbReference>
<dbReference type="Proteomes" id="UP000235015">
    <property type="component" value="Unassembled WGS sequence"/>
</dbReference>
<feature type="compositionally biased region" description="Low complexity" evidence="1">
    <location>
        <begin position="1370"/>
        <end position="1380"/>
    </location>
</feature>
<organism evidence="3 4">
    <name type="scientific">Sedimenticola selenatireducens</name>
    <dbReference type="NCBI Taxonomy" id="191960"/>
    <lineage>
        <taxon>Bacteria</taxon>
        <taxon>Pseudomonadati</taxon>
        <taxon>Pseudomonadota</taxon>
        <taxon>Gammaproteobacteria</taxon>
        <taxon>Chromatiales</taxon>
        <taxon>Sedimenticolaceae</taxon>
        <taxon>Sedimenticola</taxon>
    </lineage>
</organism>
<dbReference type="InterPro" id="IPR011836">
    <property type="entry name" value="YhdP"/>
</dbReference>
<feature type="region of interest" description="Disordered" evidence="1">
    <location>
        <begin position="1358"/>
        <end position="1452"/>
    </location>
</feature>
<accession>A0A2N6CY01</accession>
<sequence length="1452" mass="160481">MKRLYHFSLRTARRLLILLIILTGLLVISGRLLAPLAAQYRADVADWASELLGQPVEVGRLRGNWRGVGPELILYDLQLINPESHKPTLYLEEVRITIGLIDSLRQLTPVVRKVSFISHRLRVIRRQNGSITVGNLDELNEINPGDGSSAFLLPTHLSLEKGELIWEDQMINVPPLRLTDVNLRLRNSGARHQLNGSITLPGERPGQIELAIDLRGQLDKINTWSASSYMQSSGIDLAFLLNRRVAEKYRFSNRQAEIKLWGEWDHKGLINLEGTTRWEQVAITRQASKPEQTASTLNLDKAAGALRLQRQTDGWQLDLVDLQIQRNGRDWPRSQVGVTALQDKQGDWRIRAGSSRLRVEDIHAISTLFPLPNSGLEQMLKQVKANGSLNNLRLDFQQREQGDRWSASGEVTEFTSQPWEGLPGVHNLPLAFWMDARQGTIALDATNVSLDFADLFRDPLVLRRLQGDLTWQYGQEGDLVISTDKLLAENDDIHTLSRIHMTLPGADQASPILDLQGDFWDGDASTTHRYLPAGIMGDNVVAWVDRSIGSGHVTEGSVVVRGPLADFPFEKTQSGRFEVFFKVENLQLDYWPEWPALRSLNADVRFRNNSFDAWASSGEILDSRLSAAHARISELALTSPLELNGSVEGPFTDHLRLLLESPLKTDFAPLVKDLEGDGMTRLDLAFSLPIDDGSDFKLDGRLGFLDSTLRLSQWQMALSDIRGDLQFDQDHIFAKGITGKVFDQPIRVDVSTPKSNRNATRITATGAVPVSTLQRQLPSIDLGTFVSGSSHWQLDLDIPHIAAGPDAPVAVRASTDLVGIRIDQPAPLGKEADTSQPLLLETRLGGKSEQQLHIRYDNRIDMALAIDRSRPDQPQLQRGGIVLGGELAKLPKSAGLELTGRLERLQLLPWLDRLKSTESAPRLPPLNRLALEIDKLEIGPQQTDQVGLTLNRGDTHWEGNIISDWAEGAILLPHKPSRSTAVTARLKRLQLDPWLCLLDSPASDTETAMPQRLLLTADQLQYKQMAVTDFNLDLARDQRERKGQFSSSHFAGEVVVPLRLLEAPIRLTLDHLNLTIDDNLFNTQDTTPRKAQEQLDPNRIPAIEAQVSKVNINGKPFGKLQLITQRRDNGLTLQTLSLNSDRLQLSATGNWQLDQAPESSSRIDIALSSRNLGAALRDMQLSDNIDGAPVELDSRLNWQGSPVDFSTRRLSGQLGIQVGKGRFLKVDPGVGRLFGLFNLGALRRRLTLDFSDIFKKGFAFDSIEGEFLLDTGDAYTNNFRMKGPSANIELSGRIGLGDEDFDALVTITPKISSSIPLAGAIAGGPAVGAALFLAQQLMGDSIDRVTRLEYMATGSWDEPILTPKTRDNQEGGNQAQQGQEPTATAEEPDPTEGLVGEEPPSATPDTSGTETAGTGTAPAEEKTDKPSGFFSRLLEKVKPTGPTYPQSTPDKP</sequence>
<dbReference type="NCBIfam" id="TIGR02099">
    <property type="entry name" value="YhdP family protein"/>
    <property type="match status" value="1"/>
</dbReference>
<dbReference type="InterPro" id="IPR025263">
    <property type="entry name" value="YhdP_central"/>
</dbReference>